<sequence>MFKRTLIAASLTVAALASAQAMAANVTGGGASLPAALYKGSANSILPANFSYAVTGSGIGKSAFLTNTASQFGTTGTVHFAASDSILSASEISTYNTTYGASFGPLIQLPSVATSVAIPYKKAGNTTLNLTSAQLCDALSGTKTTWGALLNTSDTTPIRVVYRTASSGTTEILSRHLNSICPAKFAVNTTFTNARLPAGSALPSNWVGVTNTADVAPAVNAVDGSIGYVGPDGVNASSNAVVARINGVQPTSANVNTALASAPLPTNAANPAQWSPIVANPSSGYAMAAYTNFIFGQCYKNAAVAADVKAFLTQHYSTPGNAVATAAHGFIPVPGNWKTAVTANFITNSTGNNLDINNASVCNTVGRPL</sequence>
<comment type="caution">
    <text evidence="4">The sequence shown here is derived from an EMBL/GenBank/DDBJ whole genome shotgun (WGS) entry which is preliminary data.</text>
</comment>
<dbReference type="InterPro" id="IPR050962">
    <property type="entry name" value="Phosphate-bind_PstS"/>
</dbReference>
<evidence type="ECO:0000313" key="4">
    <source>
        <dbReference type="EMBL" id="RVD74540.1"/>
    </source>
</evidence>
<keyword evidence="2" id="KW-0732">Signal</keyword>
<feature type="chain" id="PRO_5041721250" evidence="2">
    <location>
        <begin position="24"/>
        <end position="369"/>
    </location>
</feature>
<evidence type="ECO:0000313" key="5">
    <source>
        <dbReference type="Proteomes" id="UP000288002"/>
    </source>
</evidence>
<dbReference type="PANTHER" id="PTHR42996:SF1">
    <property type="entry name" value="PHOSPHATE-BINDING PROTEIN PSTS"/>
    <property type="match status" value="1"/>
</dbReference>
<accession>A0AA94EHQ8</accession>
<evidence type="ECO:0000259" key="3">
    <source>
        <dbReference type="Pfam" id="PF12849"/>
    </source>
</evidence>
<dbReference type="SUPFAM" id="SSF53850">
    <property type="entry name" value="Periplasmic binding protein-like II"/>
    <property type="match status" value="1"/>
</dbReference>
<dbReference type="AlphaFoldDB" id="A0AA94EHQ8"/>
<feature type="domain" description="PBP" evidence="3">
    <location>
        <begin position="47"/>
        <end position="313"/>
    </location>
</feature>
<comment type="similarity">
    <text evidence="1">Belongs to the PstS family.</text>
</comment>
<dbReference type="PANTHER" id="PTHR42996">
    <property type="entry name" value="PHOSPHATE-BINDING PROTEIN PSTS"/>
    <property type="match status" value="1"/>
</dbReference>
<dbReference type="InterPro" id="IPR024370">
    <property type="entry name" value="PBP_domain"/>
</dbReference>
<dbReference type="Proteomes" id="UP000288002">
    <property type="component" value="Unassembled WGS sequence"/>
</dbReference>
<dbReference type="EMBL" id="MKWS01000032">
    <property type="protein sequence ID" value="RVD74540.1"/>
    <property type="molecule type" value="Genomic_DNA"/>
</dbReference>
<gene>
    <name evidence="4" type="ORF">A9HBioS_5582</name>
</gene>
<dbReference type="RefSeq" id="WP_127652501.1">
    <property type="nucleotide sequence ID" value="NZ_MKWS01000032.1"/>
</dbReference>
<organism evidence="4 5">
    <name type="scientific">Pseudomonas koreensis</name>
    <dbReference type="NCBI Taxonomy" id="198620"/>
    <lineage>
        <taxon>Bacteria</taxon>
        <taxon>Pseudomonadati</taxon>
        <taxon>Pseudomonadota</taxon>
        <taxon>Gammaproteobacteria</taxon>
        <taxon>Pseudomonadales</taxon>
        <taxon>Pseudomonadaceae</taxon>
        <taxon>Pseudomonas</taxon>
    </lineage>
</organism>
<dbReference type="Pfam" id="PF12849">
    <property type="entry name" value="PBP_like_2"/>
    <property type="match status" value="1"/>
</dbReference>
<feature type="signal peptide" evidence="2">
    <location>
        <begin position="1"/>
        <end position="23"/>
    </location>
</feature>
<protein>
    <submittedName>
        <fullName evidence="4">Periplasmic binding protein</fullName>
    </submittedName>
</protein>
<dbReference type="Gene3D" id="3.40.190.10">
    <property type="entry name" value="Periplasmic binding protein-like II"/>
    <property type="match status" value="2"/>
</dbReference>
<evidence type="ECO:0000256" key="1">
    <source>
        <dbReference type="ARBA" id="ARBA00008725"/>
    </source>
</evidence>
<name>A0AA94EHQ8_9PSED</name>
<evidence type="ECO:0000256" key="2">
    <source>
        <dbReference type="SAM" id="SignalP"/>
    </source>
</evidence>
<proteinExistence type="inferred from homology"/>
<reference evidence="4 5" key="1">
    <citation type="submission" date="2016-10" db="EMBL/GenBank/DDBJ databases">
        <title>Search of new enzymes for the oxidation of sulfur compounds.</title>
        <authorList>
            <person name="Novo A."/>
            <person name="Moreira I.S."/>
            <person name="Castro P.M."/>
        </authorList>
    </citation>
    <scope>NUCLEOTIDE SEQUENCE [LARGE SCALE GENOMIC DNA]</scope>
    <source>
        <strain evidence="4 5">A9</strain>
    </source>
</reference>